<evidence type="ECO:0000256" key="4">
    <source>
        <dbReference type="ARBA" id="ARBA00023136"/>
    </source>
</evidence>
<dbReference type="InterPro" id="IPR028082">
    <property type="entry name" value="Peripla_BP_I"/>
</dbReference>
<keyword evidence="2 8" id="KW-0133">Cell shape</keyword>
<evidence type="ECO:0000256" key="6">
    <source>
        <dbReference type="ARBA" id="ARBA00023237"/>
    </source>
</evidence>
<evidence type="ECO:0000313" key="12">
    <source>
        <dbReference type="Proteomes" id="UP000548504"/>
    </source>
</evidence>
<dbReference type="PANTHER" id="PTHR38038">
    <property type="entry name" value="PENICILLIN-BINDING PROTEIN ACTIVATOR LPOA"/>
    <property type="match status" value="1"/>
</dbReference>
<evidence type="ECO:0000256" key="2">
    <source>
        <dbReference type="ARBA" id="ARBA00022960"/>
    </source>
</evidence>
<gene>
    <name evidence="8" type="primary">lpoA</name>
    <name evidence="11" type="ORF">H7I73_11445</name>
</gene>
<keyword evidence="1 8" id="KW-0732">Signal</keyword>
<dbReference type="GO" id="GO:0009252">
    <property type="term" value="P:peptidoglycan biosynthetic process"/>
    <property type="evidence" value="ECO:0007669"/>
    <property type="project" value="UniProtKB-UniRule"/>
</dbReference>
<keyword evidence="6 8" id="KW-0998">Cell outer membrane</keyword>
<keyword evidence="4 8" id="KW-0472">Membrane</keyword>
<dbReference type="Gene3D" id="1.25.40.650">
    <property type="match status" value="1"/>
</dbReference>
<proteinExistence type="inferred from homology"/>
<organism evidence="11 12">
    <name type="scientific">Citrobacter cronae</name>
    <dbReference type="NCBI Taxonomy" id="1748967"/>
    <lineage>
        <taxon>Bacteria</taxon>
        <taxon>Pseudomonadati</taxon>
        <taxon>Pseudomonadota</taxon>
        <taxon>Gammaproteobacteria</taxon>
        <taxon>Enterobacterales</taxon>
        <taxon>Enterobacteriaceae</taxon>
        <taxon>Citrobacter</taxon>
        <taxon>Citrobacter freundii complex</taxon>
    </lineage>
</organism>
<dbReference type="EMBL" id="JACLAG010000002">
    <property type="protein sequence ID" value="MBC2620252.1"/>
    <property type="molecule type" value="Genomic_DNA"/>
</dbReference>
<evidence type="ECO:0000256" key="7">
    <source>
        <dbReference type="ARBA" id="ARBA00023288"/>
    </source>
</evidence>
<dbReference type="InterPro" id="IPR007443">
    <property type="entry name" value="LpoA"/>
</dbReference>
<dbReference type="Gene3D" id="3.40.50.2300">
    <property type="match status" value="2"/>
</dbReference>
<dbReference type="Gene3D" id="1.25.40.10">
    <property type="entry name" value="Tetratricopeptide repeat domain"/>
    <property type="match status" value="1"/>
</dbReference>
<dbReference type="RefSeq" id="WP_085048664.1">
    <property type="nucleotide sequence ID" value="NZ_CP101066.1"/>
</dbReference>
<dbReference type="FunFam" id="1.25.40.650:FF:000001">
    <property type="entry name" value="Penicillin-binding protein activator LpoA"/>
    <property type="match status" value="1"/>
</dbReference>
<evidence type="ECO:0000256" key="8">
    <source>
        <dbReference type="HAMAP-Rule" id="MF_01890"/>
    </source>
</evidence>
<evidence type="ECO:0000256" key="10">
    <source>
        <dbReference type="SAM" id="SignalP"/>
    </source>
</evidence>
<feature type="region of interest" description="Disordered" evidence="9">
    <location>
        <begin position="302"/>
        <end position="355"/>
    </location>
</feature>
<comment type="subunit">
    <text evidence="8">Interacts with PBP1a.</text>
</comment>
<feature type="signal peptide" evidence="10">
    <location>
        <begin position="1"/>
        <end position="31"/>
    </location>
</feature>
<dbReference type="GO" id="GO:0031241">
    <property type="term" value="C:periplasmic side of cell outer membrane"/>
    <property type="evidence" value="ECO:0007669"/>
    <property type="project" value="UniProtKB-UniRule"/>
</dbReference>
<comment type="similarity">
    <text evidence="8">Belongs to the LpoA family.</text>
</comment>
<dbReference type="SUPFAM" id="SSF53822">
    <property type="entry name" value="Periplasmic binding protein-like I"/>
    <property type="match status" value="1"/>
</dbReference>
<evidence type="ECO:0000256" key="1">
    <source>
        <dbReference type="ARBA" id="ARBA00022729"/>
    </source>
</evidence>
<evidence type="ECO:0000256" key="3">
    <source>
        <dbReference type="ARBA" id="ARBA00022984"/>
    </source>
</evidence>
<keyword evidence="3 8" id="KW-0573">Peptidoglycan synthesis</keyword>
<sequence>MVPSTFSRLKAARALPVILAALIFAGCGTQAPDQSAAHMQGTAQADSGFYLQQMQQSSDDSKTNWQLLAIRALLKEGKSQQAIELFNQLPQKLNDAQRREQSLLAVEIKLAQKDVAGAQALLDKLTPADFDQNQQARYWQAQIDANQGRPSLSLLRALIAQEPLLAANAKQKNIDATWQALSSMTQEQAQTLVINADENVLQGWLDLQRVWFDNRNDPDMMKAGIADWQKRYPQNPGAKLLPTQLVNVQSFKPASTSKIALLLPLNGQAAVFGRTIQQGFEAAKNMGTQPVAAPVTAAPAADASAVTTTDQPQTTDGVASPSQASVSDLTNETPAQPEATAPQPTAPAQPTIASAPANPSAELKIYDTSSQPLNQILAQVQQDGASIVVGPLLKNNVEELMKSNTPLNVLALNQPESVQNLANVCYFALSPEDEARDAARHIRDQGKQTPLLLIPRSSLGDRVANAFAQEWQKLGGGVVLQQKFGSTAELKMGVNGGAGISLTGSPVASSVPAQPGVTIGGLTIPAAPTDAQITGGSGRVDAVYILATPEEIAFIKPMIAMRNGSQSGATLYASSRSAQGTAGPDFRLEMEGLQYSEIPMLAGANMPLMQQALGAVRNDYSLARMYAMGVDAWSLANHFSQMRQVQGFEINGNTGALTANQDCVINRKLSWLKYQQGQVVPAS</sequence>
<evidence type="ECO:0000256" key="5">
    <source>
        <dbReference type="ARBA" id="ARBA00023139"/>
    </source>
</evidence>
<evidence type="ECO:0000313" key="11">
    <source>
        <dbReference type="EMBL" id="MBC2620252.1"/>
    </source>
</evidence>
<dbReference type="GO" id="GO:0030234">
    <property type="term" value="F:enzyme regulator activity"/>
    <property type="evidence" value="ECO:0007669"/>
    <property type="project" value="UniProtKB-UniRule"/>
</dbReference>
<reference evidence="11 12" key="1">
    <citation type="submission" date="2020-08" db="EMBL/GenBank/DDBJ databases">
        <title>Emergence and comparative genomics analysis of Citrobacter in Fennec fox imported from North Africa to China.</title>
        <authorList>
            <person name="Zheng B."/>
        </authorList>
    </citation>
    <scope>NUCLEOTIDE SEQUENCE [LARGE SCALE GENOMIC DNA]</scope>
    <source>
        <strain evidence="11 12">FF141</strain>
    </source>
</reference>
<dbReference type="CDD" id="cd06339">
    <property type="entry name" value="PBP1_YraM_LppC_lipoprotein-like"/>
    <property type="match status" value="1"/>
</dbReference>
<dbReference type="HAMAP" id="MF_01890">
    <property type="entry name" value="LpoA"/>
    <property type="match status" value="1"/>
</dbReference>
<feature type="chain" id="PRO_5030629609" description="Penicillin-binding protein activator LpoA" evidence="10">
    <location>
        <begin position="32"/>
        <end position="683"/>
    </location>
</feature>
<feature type="compositionally biased region" description="Polar residues" evidence="9">
    <location>
        <begin position="310"/>
        <end position="332"/>
    </location>
</feature>
<feature type="compositionally biased region" description="Low complexity" evidence="9">
    <location>
        <begin position="333"/>
        <end position="355"/>
    </location>
</feature>
<keyword evidence="7" id="KW-0449">Lipoprotein</keyword>
<evidence type="ECO:0000256" key="9">
    <source>
        <dbReference type="SAM" id="MobiDB-lite"/>
    </source>
</evidence>
<accession>A0A7X1EH32</accession>
<dbReference type="AlphaFoldDB" id="A0A7X1EH32"/>
<dbReference type="GO" id="GO:0008360">
    <property type="term" value="P:regulation of cell shape"/>
    <property type="evidence" value="ECO:0007669"/>
    <property type="project" value="UniProtKB-KW"/>
</dbReference>
<dbReference type="InterPro" id="IPR011990">
    <property type="entry name" value="TPR-like_helical_dom_sf"/>
</dbReference>
<protein>
    <recommendedName>
        <fullName evidence="8">Penicillin-binding protein activator LpoA</fullName>
        <shortName evidence="8">PBP activator LpoA</shortName>
    </recommendedName>
</protein>
<comment type="function">
    <text evidence="8">Regulator of peptidoglycan synthesis that is essential for the function of penicillin-binding protein 1A (PBP1a).</text>
</comment>
<dbReference type="PANTHER" id="PTHR38038:SF1">
    <property type="entry name" value="PENICILLIN-BINDING PROTEIN ACTIVATOR LPOA"/>
    <property type="match status" value="1"/>
</dbReference>
<dbReference type="Proteomes" id="UP000548504">
    <property type="component" value="Unassembled WGS sequence"/>
</dbReference>
<keyword evidence="5" id="KW-0564">Palmitate</keyword>
<dbReference type="Pfam" id="PF04348">
    <property type="entry name" value="LppC"/>
    <property type="match status" value="2"/>
</dbReference>
<comment type="caution">
    <text evidence="11">The sequence shown here is derived from an EMBL/GenBank/DDBJ whole genome shotgun (WGS) entry which is preliminary data.</text>
</comment>
<name>A0A7X1EH32_9ENTR</name>